<gene>
    <name evidence="2" type="ORF">ACFSR1_13140</name>
</gene>
<dbReference type="CDD" id="cd01832">
    <property type="entry name" value="SGNH_hydrolase_like_1"/>
    <property type="match status" value="1"/>
</dbReference>
<dbReference type="InterPro" id="IPR013830">
    <property type="entry name" value="SGNH_hydro"/>
</dbReference>
<dbReference type="Proteomes" id="UP001597319">
    <property type="component" value="Unassembled WGS sequence"/>
</dbReference>
<sequence length="235" mass="26228">MIKNIYYVLFILFIVVFACASDDNLVLENEEEQTEETKTFSFLALGDSYTIGQGVTEEESWPFQLKDAFASPTKKIEELTIIAKTGWTTGNLIGAIAETNPENHDLVSLLIGVNNQYQRGDFMTFQSEFDFLLNKAISLANGKKDHVIVVSIPDYGVTPFGSTNSEVIATEIDNYNAYIQQKCTELQVVFINVTTISRDLGDSEGALATDNLHPSAYQYSLWVEKILAVAREILK</sequence>
<evidence type="ECO:0000313" key="2">
    <source>
        <dbReference type="EMBL" id="MFD2563618.1"/>
    </source>
</evidence>
<comment type="caution">
    <text evidence="2">The sequence shown here is derived from an EMBL/GenBank/DDBJ whole genome shotgun (WGS) entry which is preliminary data.</text>
</comment>
<dbReference type="PROSITE" id="PS51257">
    <property type="entry name" value="PROKAR_LIPOPROTEIN"/>
    <property type="match status" value="1"/>
</dbReference>
<proteinExistence type="predicted"/>
<dbReference type="InterPro" id="IPR036514">
    <property type="entry name" value="SGNH_hydro_sf"/>
</dbReference>
<feature type="domain" description="SGNH hydrolase-type esterase" evidence="1">
    <location>
        <begin position="44"/>
        <end position="219"/>
    </location>
</feature>
<reference evidence="3" key="1">
    <citation type="journal article" date="2019" name="Int. J. Syst. Evol. Microbiol.">
        <title>The Global Catalogue of Microorganisms (GCM) 10K type strain sequencing project: providing services to taxonomists for standard genome sequencing and annotation.</title>
        <authorList>
            <consortium name="The Broad Institute Genomics Platform"/>
            <consortium name="The Broad Institute Genome Sequencing Center for Infectious Disease"/>
            <person name="Wu L."/>
            <person name="Ma J."/>
        </authorList>
    </citation>
    <scope>NUCLEOTIDE SEQUENCE [LARGE SCALE GENOMIC DNA]</scope>
    <source>
        <strain evidence="3">KCTC 52274</strain>
    </source>
</reference>
<accession>A0ABW5LFF6</accession>
<dbReference type="RefSeq" id="WP_378293200.1">
    <property type="nucleotide sequence ID" value="NZ_JBHULE010000019.1"/>
</dbReference>
<evidence type="ECO:0000313" key="3">
    <source>
        <dbReference type="Proteomes" id="UP001597319"/>
    </source>
</evidence>
<dbReference type="SUPFAM" id="SSF52266">
    <property type="entry name" value="SGNH hydrolase"/>
    <property type="match status" value="1"/>
</dbReference>
<evidence type="ECO:0000259" key="1">
    <source>
        <dbReference type="Pfam" id="PF13472"/>
    </source>
</evidence>
<keyword evidence="2" id="KW-0378">Hydrolase</keyword>
<dbReference type="Gene3D" id="3.40.50.1110">
    <property type="entry name" value="SGNH hydrolase"/>
    <property type="match status" value="1"/>
</dbReference>
<keyword evidence="3" id="KW-1185">Reference proteome</keyword>
<name>A0ABW5LFF6_9FLAO</name>
<dbReference type="Pfam" id="PF13472">
    <property type="entry name" value="Lipase_GDSL_2"/>
    <property type="match status" value="1"/>
</dbReference>
<protein>
    <submittedName>
        <fullName evidence="2">SGNH/GDSL hydrolase family protein</fullName>
        <ecNumber evidence="2">3.1.-.-</ecNumber>
    </submittedName>
</protein>
<dbReference type="GO" id="GO:0016787">
    <property type="term" value="F:hydrolase activity"/>
    <property type="evidence" value="ECO:0007669"/>
    <property type="project" value="UniProtKB-KW"/>
</dbReference>
<dbReference type="EMBL" id="JBHULE010000019">
    <property type="protein sequence ID" value="MFD2563618.1"/>
    <property type="molecule type" value="Genomic_DNA"/>
</dbReference>
<dbReference type="EC" id="3.1.-.-" evidence="2"/>
<organism evidence="2 3">
    <name type="scientific">Aquimarina rubra</name>
    <dbReference type="NCBI Taxonomy" id="1920033"/>
    <lineage>
        <taxon>Bacteria</taxon>
        <taxon>Pseudomonadati</taxon>
        <taxon>Bacteroidota</taxon>
        <taxon>Flavobacteriia</taxon>
        <taxon>Flavobacteriales</taxon>
        <taxon>Flavobacteriaceae</taxon>
        <taxon>Aquimarina</taxon>
    </lineage>
</organism>